<protein>
    <recommendedName>
        <fullName evidence="8">SREBP regulating gene protein</fullName>
    </recommendedName>
</protein>
<evidence type="ECO:0000256" key="8">
    <source>
        <dbReference type="ARBA" id="ARBA00023485"/>
    </source>
</evidence>
<evidence type="ECO:0000256" key="5">
    <source>
        <dbReference type="ARBA" id="ARBA00023136"/>
    </source>
</evidence>
<evidence type="ECO:0000313" key="11">
    <source>
        <dbReference type="WBParaSite" id="ALUE_0000779601-mRNA-1"/>
    </source>
</evidence>
<evidence type="ECO:0000256" key="3">
    <source>
        <dbReference type="ARBA" id="ARBA00022989"/>
    </source>
</evidence>
<evidence type="ECO:0000313" key="10">
    <source>
        <dbReference type="Proteomes" id="UP000036681"/>
    </source>
</evidence>
<keyword evidence="4" id="KW-0333">Golgi apparatus</keyword>
<dbReference type="Pfam" id="PF10218">
    <property type="entry name" value="SPRING1"/>
    <property type="match status" value="1"/>
</dbReference>
<dbReference type="GO" id="GO:0000139">
    <property type="term" value="C:Golgi membrane"/>
    <property type="evidence" value="ECO:0007669"/>
    <property type="project" value="UniProtKB-SubCell"/>
</dbReference>
<dbReference type="PANTHER" id="PTHR13481">
    <property type="entry name" value="SREBP REGULATING GENE PROTEIN"/>
    <property type="match status" value="1"/>
</dbReference>
<keyword evidence="5 9" id="KW-0472">Membrane</keyword>
<dbReference type="AlphaFoldDB" id="A0A0M3HX25"/>
<evidence type="ECO:0000256" key="1">
    <source>
        <dbReference type="ARBA" id="ARBA00004194"/>
    </source>
</evidence>
<proteinExistence type="inferred from homology"/>
<dbReference type="Proteomes" id="UP000036681">
    <property type="component" value="Unplaced"/>
</dbReference>
<sequence length="218" mass="25257">MVQAVKRLVRAVRRTSFLYSLLTFSFIYFLARSGLLLWIIRSTIQTQDLEERMLDKYKRTAHRHIQWLADSAWRSGSDINETTGETACRNTRQGKTTVTDDRGYTCDRSYLMLNGCCEVIPLSVRFNCNGCDLHSGCCSFYEHCVGCCMRPDQKEILLEMIETTSGHRLRQILSATDQFELCTLKCRTSSNSVHSENKYKSEALKYCYKQEPNHPFSR</sequence>
<keyword evidence="6" id="KW-0325">Glycoprotein</keyword>
<reference evidence="11" key="1">
    <citation type="submission" date="2017-02" db="UniProtKB">
        <authorList>
            <consortium name="WormBaseParasite"/>
        </authorList>
    </citation>
    <scope>IDENTIFICATION</scope>
</reference>
<comment type="similarity">
    <text evidence="7">Belongs to the SPRING family.</text>
</comment>
<organism evidence="10 11">
    <name type="scientific">Ascaris lumbricoides</name>
    <name type="common">Giant roundworm</name>
    <dbReference type="NCBI Taxonomy" id="6252"/>
    <lineage>
        <taxon>Eukaryota</taxon>
        <taxon>Metazoa</taxon>
        <taxon>Ecdysozoa</taxon>
        <taxon>Nematoda</taxon>
        <taxon>Chromadorea</taxon>
        <taxon>Rhabditida</taxon>
        <taxon>Spirurina</taxon>
        <taxon>Ascaridomorpha</taxon>
        <taxon>Ascaridoidea</taxon>
        <taxon>Ascarididae</taxon>
        <taxon>Ascaris</taxon>
    </lineage>
</organism>
<comment type="subcellular location">
    <subcellularLocation>
        <location evidence="1">Golgi apparatus membrane</location>
        <topology evidence="1">Single-pass membrane protein</topology>
    </subcellularLocation>
</comment>
<keyword evidence="10" id="KW-1185">Reference proteome</keyword>
<accession>A0A0M3HX25</accession>
<evidence type="ECO:0000256" key="6">
    <source>
        <dbReference type="ARBA" id="ARBA00023180"/>
    </source>
</evidence>
<evidence type="ECO:0000256" key="9">
    <source>
        <dbReference type="SAM" id="Phobius"/>
    </source>
</evidence>
<dbReference type="InterPro" id="IPR019352">
    <property type="entry name" value="SPRING1"/>
</dbReference>
<evidence type="ECO:0000256" key="7">
    <source>
        <dbReference type="ARBA" id="ARBA00023461"/>
    </source>
</evidence>
<dbReference type="GO" id="GO:2000640">
    <property type="term" value="P:positive regulation of SREBP signaling pathway"/>
    <property type="evidence" value="ECO:0007669"/>
    <property type="project" value="InterPro"/>
</dbReference>
<keyword evidence="2 9" id="KW-0812">Transmembrane</keyword>
<dbReference type="PANTHER" id="PTHR13481:SF0">
    <property type="entry name" value="SREBP REGULATING GENE PROTEIN"/>
    <property type="match status" value="1"/>
</dbReference>
<evidence type="ECO:0000256" key="4">
    <source>
        <dbReference type="ARBA" id="ARBA00023034"/>
    </source>
</evidence>
<feature type="transmembrane region" description="Helical" evidence="9">
    <location>
        <begin position="16"/>
        <end position="40"/>
    </location>
</feature>
<evidence type="ECO:0000256" key="2">
    <source>
        <dbReference type="ARBA" id="ARBA00022692"/>
    </source>
</evidence>
<keyword evidence="3 9" id="KW-1133">Transmembrane helix</keyword>
<dbReference type="WBParaSite" id="ALUE_0000779601-mRNA-1">
    <property type="protein sequence ID" value="ALUE_0000779601-mRNA-1"/>
    <property type="gene ID" value="ALUE_0000779601"/>
</dbReference>
<name>A0A0M3HX25_ASCLU</name>